<feature type="region of interest" description="Disordered" evidence="7">
    <location>
        <begin position="354"/>
        <end position="415"/>
    </location>
</feature>
<dbReference type="PANTHER" id="PTHR14789">
    <property type="entry name" value="CHONDROLECTIN VARIANT CHODLFDELTAE"/>
    <property type="match status" value="1"/>
</dbReference>
<gene>
    <name evidence="11" type="primary">ORF151624</name>
</gene>
<sequence length="415" mass="45997">MAAVGLCIVVSVLISTVSTNLCDIGEDVGSKDTHEYFSLEMDNNCYIFAQLPLNIKPARNYCRSLGGHLTDVESLSENKLQEYIKKAAQNRSAFERDYWIGLFYSDDLKLYYWDNGGADAMQVTKVETDYYFSSTKCITMSSKKVIDRGCDGKYPFICKLNLGCVQDNQSMSNECSPRCRTFIRNFKSTTTSQPVTEHNSTDGNTTDPVPTKHVPDNGSVTEKQNQQCNCSLHTEKMTMQTTIMLAVLGSIIPILIAALLISFVIICRYRRVLNKKGKSQRISMVDILKADNGGTRNNRHSGDSNSLPASTSELMYSTTDPAYSAVTEDNGKTPQSPDVYGNISMVHGKNMGTYPASAPLPSATPSSDHTQNINYTDYSHLDRGQEDDTAPTSMYGMESANTVVRKKSSQTYESY</sequence>
<evidence type="ECO:0000256" key="5">
    <source>
        <dbReference type="ARBA" id="ARBA00022989"/>
    </source>
</evidence>
<accession>A0A0B7B1A1</accession>
<feature type="chain" id="PRO_5002113324" description="C-type lectin domain-containing protein" evidence="9">
    <location>
        <begin position="20"/>
        <end position="415"/>
    </location>
</feature>
<dbReference type="InterPro" id="IPR016186">
    <property type="entry name" value="C-type_lectin-like/link_sf"/>
</dbReference>
<keyword evidence="2 8" id="KW-0812">Transmembrane</keyword>
<name>A0A0B7B1A1_9EUPU</name>
<dbReference type="InterPro" id="IPR051505">
    <property type="entry name" value="C-type_lectin_domain"/>
</dbReference>
<evidence type="ECO:0000256" key="1">
    <source>
        <dbReference type="ARBA" id="ARBA00004479"/>
    </source>
</evidence>
<feature type="signal peptide" evidence="9">
    <location>
        <begin position="1"/>
        <end position="19"/>
    </location>
</feature>
<dbReference type="SUPFAM" id="SSF56436">
    <property type="entry name" value="C-type lectin-like"/>
    <property type="match status" value="1"/>
</dbReference>
<protein>
    <recommendedName>
        <fullName evidence="10">C-type lectin domain-containing protein</fullName>
    </recommendedName>
</protein>
<dbReference type="PROSITE" id="PS50041">
    <property type="entry name" value="C_TYPE_LECTIN_2"/>
    <property type="match status" value="1"/>
</dbReference>
<evidence type="ECO:0000256" key="7">
    <source>
        <dbReference type="SAM" id="MobiDB-lite"/>
    </source>
</evidence>
<keyword evidence="5 8" id="KW-1133">Transmembrane helix</keyword>
<comment type="subcellular location">
    <subcellularLocation>
        <location evidence="1">Membrane</location>
        <topology evidence="1">Single-pass type I membrane protein</topology>
    </subcellularLocation>
</comment>
<feature type="region of interest" description="Disordered" evidence="7">
    <location>
        <begin position="190"/>
        <end position="210"/>
    </location>
</feature>
<feature type="region of interest" description="Disordered" evidence="7">
    <location>
        <begin position="291"/>
        <end position="310"/>
    </location>
</feature>
<feature type="domain" description="C-type lectin" evidence="10">
    <location>
        <begin position="41"/>
        <end position="159"/>
    </location>
</feature>
<dbReference type="InterPro" id="IPR016187">
    <property type="entry name" value="CTDL_fold"/>
</dbReference>
<dbReference type="CDD" id="cd00037">
    <property type="entry name" value="CLECT"/>
    <property type="match status" value="1"/>
</dbReference>
<dbReference type="Gene3D" id="3.10.100.10">
    <property type="entry name" value="Mannose-Binding Protein A, subunit A"/>
    <property type="match status" value="1"/>
</dbReference>
<dbReference type="GO" id="GO:0030246">
    <property type="term" value="F:carbohydrate binding"/>
    <property type="evidence" value="ECO:0007669"/>
    <property type="project" value="UniProtKB-KW"/>
</dbReference>
<dbReference type="AlphaFoldDB" id="A0A0B7B1A1"/>
<evidence type="ECO:0000313" key="11">
    <source>
        <dbReference type="EMBL" id="CEK86071.1"/>
    </source>
</evidence>
<feature type="transmembrane region" description="Helical" evidence="8">
    <location>
        <begin position="243"/>
        <end position="266"/>
    </location>
</feature>
<feature type="compositionally biased region" description="Polar residues" evidence="7">
    <location>
        <begin position="190"/>
        <end position="208"/>
    </location>
</feature>
<evidence type="ECO:0000256" key="9">
    <source>
        <dbReference type="SAM" id="SignalP"/>
    </source>
</evidence>
<keyword evidence="4" id="KW-0430">Lectin</keyword>
<feature type="compositionally biased region" description="Low complexity" evidence="7">
    <location>
        <begin position="355"/>
        <end position="367"/>
    </location>
</feature>
<feature type="compositionally biased region" description="Polar residues" evidence="7">
    <location>
        <begin position="368"/>
        <end position="377"/>
    </location>
</feature>
<dbReference type="InterPro" id="IPR001304">
    <property type="entry name" value="C-type_lectin-like"/>
</dbReference>
<evidence type="ECO:0000256" key="8">
    <source>
        <dbReference type="SAM" id="Phobius"/>
    </source>
</evidence>
<evidence type="ECO:0000256" key="4">
    <source>
        <dbReference type="ARBA" id="ARBA00022734"/>
    </source>
</evidence>
<keyword evidence="6 8" id="KW-0472">Membrane</keyword>
<dbReference type="SMART" id="SM00034">
    <property type="entry name" value="CLECT"/>
    <property type="match status" value="1"/>
</dbReference>
<organism evidence="11">
    <name type="scientific">Arion vulgaris</name>
    <dbReference type="NCBI Taxonomy" id="1028688"/>
    <lineage>
        <taxon>Eukaryota</taxon>
        <taxon>Metazoa</taxon>
        <taxon>Spiralia</taxon>
        <taxon>Lophotrochozoa</taxon>
        <taxon>Mollusca</taxon>
        <taxon>Gastropoda</taxon>
        <taxon>Heterobranchia</taxon>
        <taxon>Euthyneura</taxon>
        <taxon>Panpulmonata</taxon>
        <taxon>Eupulmonata</taxon>
        <taxon>Stylommatophora</taxon>
        <taxon>Helicina</taxon>
        <taxon>Arionoidea</taxon>
        <taxon>Arionidae</taxon>
        <taxon>Arion</taxon>
    </lineage>
</organism>
<evidence type="ECO:0000256" key="6">
    <source>
        <dbReference type="ARBA" id="ARBA00023136"/>
    </source>
</evidence>
<evidence type="ECO:0000256" key="3">
    <source>
        <dbReference type="ARBA" id="ARBA00022729"/>
    </source>
</evidence>
<keyword evidence="3 9" id="KW-0732">Signal</keyword>
<dbReference type="Pfam" id="PF00059">
    <property type="entry name" value="Lectin_C"/>
    <property type="match status" value="1"/>
</dbReference>
<dbReference type="GO" id="GO:0016020">
    <property type="term" value="C:membrane"/>
    <property type="evidence" value="ECO:0007669"/>
    <property type="project" value="UniProtKB-SubCell"/>
</dbReference>
<proteinExistence type="predicted"/>
<dbReference type="EMBL" id="HACG01039206">
    <property type="protein sequence ID" value="CEK86071.1"/>
    <property type="molecule type" value="Transcribed_RNA"/>
</dbReference>
<reference evidence="11" key="1">
    <citation type="submission" date="2014-12" db="EMBL/GenBank/DDBJ databases">
        <title>Insight into the proteome of Arion vulgaris.</title>
        <authorList>
            <person name="Aradska J."/>
            <person name="Bulat T."/>
            <person name="Smidak R."/>
            <person name="Sarate P."/>
            <person name="Gangsoo J."/>
            <person name="Sialana F."/>
            <person name="Bilban M."/>
            <person name="Lubec G."/>
        </authorList>
    </citation>
    <scope>NUCLEOTIDE SEQUENCE</scope>
    <source>
        <tissue evidence="11">Skin</tissue>
    </source>
</reference>
<evidence type="ECO:0000256" key="2">
    <source>
        <dbReference type="ARBA" id="ARBA00022692"/>
    </source>
</evidence>
<evidence type="ECO:0000259" key="10">
    <source>
        <dbReference type="PROSITE" id="PS50041"/>
    </source>
</evidence>